<dbReference type="EMBL" id="KI928097">
    <property type="protein sequence ID" value="ETW27240.1"/>
    <property type="molecule type" value="Genomic_DNA"/>
</dbReference>
<dbReference type="InterPro" id="IPR006373">
    <property type="entry name" value="VSA_Rifin"/>
</dbReference>
<protein>
    <recommendedName>
        <fullName evidence="4">Surface antigen</fullName>
    </recommendedName>
</protein>
<dbReference type="AlphaFoldDB" id="A0A024VGB2"/>
<keyword evidence="1" id="KW-0472">Membrane</keyword>
<keyword evidence="1" id="KW-1133">Transmembrane helix</keyword>
<evidence type="ECO:0000313" key="3">
    <source>
        <dbReference type="Proteomes" id="UP000030656"/>
    </source>
</evidence>
<evidence type="ECO:0000256" key="1">
    <source>
        <dbReference type="SAM" id="Phobius"/>
    </source>
</evidence>
<gene>
    <name evidence="2" type="ORF">PFFCH_05345</name>
</gene>
<evidence type="ECO:0000313" key="2">
    <source>
        <dbReference type="EMBL" id="ETW27240.1"/>
    </source>
</evidence>
<reference evidence="2 3" key="1">
    <citation type="submission" date="2013-02" db="EMBL/GenBank/DDBJ databases">
        <title>The Genome Annotation of Plasmodium falciparum FCH/4.</title>
        <authorList>
            <consortium name="The Broad Institute Genome Sequencing Platform"/>
            <consortium name="The Broad Institute Genome Sequencing Center for Infectious Disease"/>
            <person name="Neafsey D."/>
            <person name="Hoffman S."/>
            <person name="Volkman S."/>
            <person name="Rosenthal P."/>
            <person name="Walker B."/>
            <person name="Young S.K."/>
            <person name="Zeng Q."/>
            <person name="Gargeya S."/>
            <person name="Fitzgerald M."/>
            <person name="Haas B."/>
            <person name="Abouelleil A."/>
            <person name="Allen A.W."/>
            <person name="Alvarado L."/>
            <person name="Arachchi H.M."/>
            <person name="Berlin A.M."/>
            <person name="Chapman S.B."/>
            <person name="Gainer-Dewar J."/>
            <person name="Goldberg J."/>
            <person name="Griggs A."/>
            <person name="Gujja S."/>
            <person name="Hansen M."/>
            <person name="Howarth C."/>
            <person name="Imamovic A."/>
            <person name="Ireland A."/>
            <person name="Larimer J."/>
            <person name="McCowan C."/>
            <person name="Murphy C."/>
            <person name="Pearson M."/>
            <person name="Poon T.W."/>
            <person name="Priest M."/>
            <person name="Roberts A."/>
            <person name="Saif S."/>
            <person name="Shea T."/>
            <person name="Sisk P."/>
            <person name="Sykes S."/>
            <person name="Wortman J."/>
            <person name="Nusbaum C."/>
            <person name="Birren B."/>
        </authorList>
    </citation>
    <scope>NUCLEOTIDE SEQUENCE [LARGE SCALE GENOMIC DNA]</scope>
    <source>
        <strain evidence="2 3">FCH/4</strain>
    </source>
</reference>
<dbReference type="Proteomes" id="UP000030656">
    <property type="component" value="Unassembled WGS sequence"/>
</dbReference>
<proteinExistence type="predicted"/>
<accession>A0A024VGB2</accession>
<dbReference type="Pfam" id="PF02009">
    <property type="entry name" value="RIFIN"/>
    <property type="match status" value="1"/>
</dbReference>
<organism evidence="2 3">
    <name type="scientific">Plasmodium falciparum FCH/4</name>
    <dbReference type="NCBI Taxonomy" id="1036724"/>
    <lineage>
        <taxon>Eukaryota</taxon>
        <taxon>Sar</taxon>
        <taxon>Alveolata</taxon>
        <taxon>Apicomplexa</taxon>
        <taxon>Aconoidasida</taxon>
        <taxon>Haemosporida</taxon>
        <taxon>Plasmodiidae</taxon>
        <taxon>Plasmodium</taxon>
        <taxon>Plasmodium (Laverania)</taxon>
    </lineage>
</organism>
<sequence length="140" mass="14956">MKIPGIINLPGFKLANIVNPNNYSSGGLLTTAIDAAAKPICDVTRDNVLSFCSFASHNGGSIIAKVSVAAENAANAGIDAAAAEAANLAPKTLTLTNTIIVSFVAIVVIVLVMLIIYFILHYRRKKKMKKKLQYIKLLKE</sequence>
<feature type="transmembrane region" description="Helical" evidence="1">
    <location>
        <begin position="99"/>
        <end position="120"/>
    </location>
</feature>
<keyword evidence="1" id="KW-0812">Transmembrane</keyword>
<reference evidence="2 3" key="2">
    <citation type="submission" date="2013-02" db="EMBL/GenBank/DDBJ databases">
        <title>The Genome Sequence of Plasmodium falciparum FCH/4.</title>
        <authorList>
            <consortium name="The Broad Institute Genome Sequencing Platform"/>
            <consortium name="The Broad Institute Genome Sequencing Center for Infectious Disease"/>
            <person name="Neafsey D."/>
            <person name="Cheeseman I."/>
            <person name="Volkman S."/>
            <person name="Adams J."/>
            <person name="Walker B."/>
            <person name="Young S.K."/>
            <person name="Zeng Q."/>
            <person name="Gargeya S."/>
            <person name="Fitzgerald M."/>
            <person name="Haas B."/>
            <person name="Abouelleil A."/>
            <person name="Alvarado L."/>
            <person name="Arachchi H.M."/>
            <person name="Berlin A.M."/>
            <person name="Chapman S.B."/>
            <person name="Dewar J."/>
            <person name="Goldberg J."/>
            <person name="Griggs A."/>
            <person name="Gujja S."/>
            <person name="Hansen M."/>
            <person name="Howarth C."/>
            <person name="Imamovic A."/>
            <person name="Larimer J."/>
            <person name="McCowan C."/>
            <person name="Murphy C."/>
            <person name="Neiman D."/>
            <person name="Pearson M."/>
            <person name="Priest M."/>
            <person name="Roberts A."/>
            <person name="Saif S."/>
            <person name="Shea T."/>
            <person name="Sisk P."/>
            <person name="Sykes S."/>
            <person name="Wortman J."/>
            <person name="Nusbaum C."/>
            <person name="Birren B."/>
        </authorList>
    </citation>
    <scope>NUCLEOTIDE SEQUENCE [LARGE SCALE GENOMIC DNA]</scope>
    <source>
        <strain evidence="2 3">FCH/4</strain>
    </source>
</reference>
<evidence type="ECO:0008006" key="4">
    <source>
        <dbReference type="Google" id="ProtNLM"/>
    </source>
</evidence>
<name>A0A024VGB2_PLAFA</name>